<dbReference type="Proteomes" id="UP001320148">
    <property type="component" value="Chromosome"/>
</dbReference>
<keyword evidence="2" id="KW-1185">Reference proteome</keyword>
<reference evidence="1 2" key="1">
    <citation type="submission" date="2021-02" db="EMBL/GenBank/DDBJ databases">
        <title>Complete genome of Desulfoluna sp. strain ASN36.</title>
        <authorList>
            <person name="Takahashi A."/>
            <person name="Kojima H."/>
            <person name="Fukui M."/>
        </authorList>
    </citation>
    <scope>NUCLEOTIDE SEQUENCE [LARGE SCALE GENOMIC DNA]</scope>
    <source>
        <strain evidence="1 2">ASN36</strain>
    </source>
</reference>
<protein>
    <recommendedName>
        <fullName evidence="3">Lipoprotein</fullName>
    </recommendedName>
</protein>
<dbReference type="EMBL" id="AP024488">
    <property type="protein sequence ID" value="BCS96205.1"/>
    <property type="molecule type" value="Genomic_DNA"/>
</dbReference>
<evidence type="ECO:0000313" key="1">
    <source>
        <dbReference type="EMBL" id="BCS96205.1"/>
    </source>
</evidence>
<proteinExistence type="predicted"/>
<organism evidence="1 2">
    <name type="scientific">Desulfoluna limicola</name>
    <dbReference type="NCBI Taxonomy" id="2810562"/>
    <lineage>
        <taxon>Bacteria</taxon>
        <taxon>Pseudomonadati</taxon>
        <taxon>Thermodesulfobacteriota</taxon>
        <taxon>Desulfobacteria</taxon>
        <taxon>Desulfobacterales</taxon>
        <taxon>Desulfolunaceae</taxon>
        <taxon>Desulfoluna</taxon>
    </lineage>
</organism>
<evidence type="ECO:0000313" key="2">
    <source>
        <dbReference type="Proteomes" id="UP001320148"/>
    </source>
</evidence>
<evidence type="ECO:0008006" key="3">
    <source>
        <dbReference type="Google" id="ProtNLM"/>
    </source>
</evidence>
<gene>
    <name evidence="1" type="ORF">DSLASN_18370</name>
</gene>
<name>A0ABM7PF34_9BACT</name>
<sequence>MALLLMVGCGGNGNSNEGDVPSPTTTITGANVPSTTLSGTVATGAALAGIVSVKDSADPAATKVVTIGTGGRYQVDVSGMTPPFLLRAEGTFQGRSVVIHSVAGQADIGGTINITPLTDLILSNASGQLAEAFFDGYVPETHAPLLTPALLASAREALEARFAVMVDSLGLEGEVDLLRTPFDADHTGLDALLDVLELRLKTDAEGNPTTIYQIVNVVTGEVLEDDLTDPADVGAFTEAGSLEEGALAASAILELFGSYEAVFEGALPSAENGKLGTLEALVADTYQDAGKDKATWVSDQAGEVHRVDMAIEELSIKSMDLAATPRTAEVFCKIRQGHYLARERFTLAEEDGSWKFYGNQKAYHAGVVALSKYELYDDSFSGGMLFYIEGNTTEIFKATVSGPGIVEGPDTVLTDSRQWLYGYPLAYEKLVATDDPLFSDGAEYTLTLSMNDGSTEIETIILEKAPLSQDYVLGRRDDFFVGPTAPELSYNMYDGGDIRFAWTQPSRTQFESVNMIVGIDSYSETFKDIVYSPRYSSNPEWVKSPFTITGSFCADAHWLFSDSEGRLYLTYGFALWGDCGP</sequence>
<accession>A0ABM7PF34</accession>